<keyword evidence="2 4" id="KW-0238">DNA-binding</keyword>
<reference evidence="7" key="1">
    <citation type="submission" date="2022-01" db="EMBL/GenBank/DDBJ databases">
        <title>Draft Genome Sequences of Seven Type Strains of the Genus Streptomyces.</title>
        <authorList>
            <person name="Aziz S."/>
            <person name="Coretto E."/>
            <person name="Chronakova A."/>
            <person name="Sproer C."/>
            <person name="Huber K."/>
            <person name="Nouioui I."/>
            <person name="Gross H."/>
        </authorList>
    </citation>
    <scope>NUCLEOTIDE SEQUENCE</scope>
    <source>
        <strain evidence="7">DSM 103493</strain>
    </source>
</reference>
<evidence type="ECO:0000313" key="8">
    <source>
        <dbReference type="Proteomes" id="UP001139384"/>
    </source>
</evidence>
<feature type="DNA-binding region" description="H-T-H motif" evidence="4">
    <location>
        <begin position="51"/>
        <end position="70"/>
    </location>
</feature>
<dbReference type="InterPro" id="IPR023772">
    <property type="entry name" value="DNA-bd_HTH_TetR-type_CS"/>
</dbReference>
<feature type="region of interest" description="Disordered" evidence="5">
    <location>
        <begin position="1"/>
        <end position="26"/>
    </location>
</feature>
<dbReference type="Gene3D" id="1.10.357.10">
    <property type="entry name" value="Tetracycline Repressor, domain 2"/>
    <property type="match status" value="1"/>
</dbReference>
<evidence type="ECO:0000256" key="1">
    <source>
        <dbReference type="ARBA" id="ARBA00023015"/>
    </source>
</evidence>
<feature type="domain" description="HTH tetR-type" evidence="6">
    <location>
        <begin position="28"/>
        <end position="88"/>
    </location>
</feature>
<dbReference type="Pfam" id="PF00440">
    <property type="entry name" value="TetR_N"/>
    <property type="match status" value="1"/>
</dbReference>
<accession>A0A9X1PST2</accession>
<dbReference type="InterPro" id="IPR041347">
    <property type="entry name" value="MftR_C"/>
</dbReference>
<dbReference type="PANTHER" id="PTHR30055">
    <property type="entry name" value="HTH-TYPE TRANSCRIPTIONAL REGULATOR RUTR"/>
    <property type="match status" value="1"/>
</dbReference>
<keyword evidence="1" id="KW-0805">Transcription regulation</keyword>
<dbReference type="PANTHER" id="PTHR30055:SF238">
    <property type="entry name" value="MYCOFACTOCIN BIOSYNTHESIS TRANSCRIPTIONAL REGULATOR MFTR-RELATED"/>
    <property type="match status" value="1"/>
</dbReference>
<dbReference type="EMBL" id="JAKEIP010000004">
    <property type="protein sequence ID" value="MCF1592351.1"/>
    <property type="molecule type" value="Genomic_DNA"/>
</dbReference>
<dbReference type="RefSeq" id="WP_234760651.1">
    <property type="nucleotide sequence ID" value="NZ_JAKEIP010000004.1"/>
</dbReference>
<dbReference type="Gene3D" id="1.10.10.60">
    <property type="entry name" value="Homeodomain-like"/>
    <property type="match status" value="1"/>
</dbReference>
<dbReference type="PRINTS" id="PR00455">
    <property type="entry name" value="HTHTETR"/>
</dbReference>
<dbReference type="InterPro" id="IPR050109">
    <property type="entry name" value="HTH-type_TetR-like_transc_reg"/>
</dbReference>
<evidence type="ECO:0000256" key="5">
    <source>
        <dbReference type="SAM" id="MobiDB-lite"/>
    </source>
</evidence>
<evidence type="ECO:0000256" key="3">
    <source>
        <dbReference type="ARBA" id="ARBA00023163"/>
    </source>
</evidence>
<comment type="caution">
    <text evidence="7">The sequence shown here is derived from an EMBL/GenBank/DDBJ whole genome shotgun (WGS) entry which is preliminary data.</text>
</comment>
<dbReference type="PROSITE" id="PS50977">
    <property type="entry name" value="HTH_TETR_2"/>
    <property type="match status" value="1"/>
</dbReference>
<dbReference type="AlphaFoldDB" id="A0A9X1PST2"/>
<gene>
    <name evidence="7" type="ORF">L0P92_02030</name>
</gene>
<dbReference type="InterPro" id="IPR009057">
    <property type="entry name" value="Homeodomain-like_sf"/>
</dbReference>
<protein>
    <submittedName>
        <fullName evidence="7">TetR family transcriptional regulator</fullName>
    </submittedName>
</protein>
<dbReference type="Proteomes" id="UP001139384">
    <property type="component" value="Unassembled WGS sequence"/>
</dbReference>
<feature type="compositionally biased region" description="Basic and acidic residues" evidence="5">
    <location>
        <begin position="1"/>
        <end position="12"/>
    </location>
</feature>
<dbReference type="GO" id="GO:0000976">
    <property type="term" value="F:transcription cis-regulatory region binding"/>
    <property type="evidence" value="ECO:0007669"/>
    <property type="project" value="TreeGrafter"/>
</dbReference>
<dbReference type="PROSITE" id="PS01081">
    <property type="entry name" value="HTH_TETR_1"/>
    <property type="match status" value="1"/>
</dbReference>
<organism evidence="7 8">
    <name type="scientific">Streptomyces muensis</name>
    <dbReference type="NCBI Taxonomy" id="1077944"/>
    <lineage>
        <taxon>Bacteria</taxon>
        <taxon>Bacillati</taxon>
        <taxon>Actinomycetota</taxon>
        <taxon>Actinomycetes</taxon>
        <taxon>Kitasatosporales</taxon>
        <taxon>Streptomycetaceae</taxon>
        <taxon>Streptomyces</taxon>
    </lineage>
</organism>
<dbReference type="InterPro" id="IPR001647">
    <property type="entry name" value="HTH_TetR"/>
</dbReference>
<dbReference type="GO" id="GO:0003700">
    <property type="term" value="F:DNA-binding transcription factor activity"/>
    <property type="evidence" value="ECO:0007669"/>
    <property type="project" value="TreeGrafter"/>
</dbReference>
<dbReference type="SUPFAM" id="SSF46689">
    <property type="entry name" value="Homeodomain-like"/>
    <property type="match status" value="1"/>
</dbReference>
<keyword evidence="3" id="KW-0804">Transcription</keyword>
<evidence type="ECO:0000256" key="2">
    <source>
        <dbReference type="ARBA" id="ARBA00023125"/>
    </source>
</evidence>
<sequence length="221" mass="23800">MHDPRAAHESAVRADGTAPEGLRERKKQVTRAALMEAAMDLYERDGFHATTLEDIAAVVGVSARTLTRYFGSKEGVVLGYEDDYHAIVAGELARRPAGESPLEALRASVLAALGAEGVDSGRYLRLQRLIITTPALLAKSLERTTEESHNLAGLLAERMGASPDADMRPRLVVSVVQAALQTAKEHWLRGQGDPSEDLTDLVRHALDLLGPGLTPPLKRPG</sequence>
<proteinExistence type="predicted"/>
<evidence type="ECO:0000256" key="4">
    <source>
        <dbReference type="PROSITE-ProRule" id="PRU00335"/>
    </source>
</evidence>
<evidence type="ECO:0000259" key="6">
    <source>
        <dbReference type="PROSITE" id="PS50977"/>
    </source>
</evidence>
<name>A0A9X1PST2_STRM4</name>
<keyword evidence="8" id="KW-1185">Reference proteome</keyword>
<evidence type="ECO:0000313" key="7">
    <source>
        <dbReference type="EMBL" id="MCF1592351.1"/>
    </source>
</evidence>
<dbReference type="Pfam" id="PF17754">
    <property type="entry name" value="TetR_C_14"/>
    <property type="match status" value="1"/>
</dbReference>